<dbReference type="InterPro" id="IPR052159">
    <property type="entry name" value="Competence_DNA_uptake"/>
</dbReference>
<dbReference type="STRING" id="47855.GA0070606_0502"/>
<dbReference type="SUPFAM" id="SSF56281">
    <property type="entry name" value="Metallo-hydrolase/oxidoreductase"/>
    <property type="match status" value="1"/>
</dbReference>
<dbReference type="Gene3D" id="3.60.15.10">
    <property type="entry name" value="Ribonuclease Z/Hydroxyacylglutathione hydrolase-like"/>
    <property type="match status" value="1"/>
</dbReference>
<dbReference type="AlphaFoldDB" id="A0A1C6TSY5"/>
<dbReference type="PANTHER" id="PTHR30619">
    <property type="entry name" value="DNA INTERNALIZATION/COMPETENCE PROTEIN COMEC/REC2"/>
    <property type="match status" value="1"/>
</dbReference>
<evidence type="ECO:0000313" key="1">
    <source>
        <dbReference type="EMBL" id="SCL44890.1"/>
    </source>
</evidence>
<evidence type="ECO:0008006" key="3">
    <source>
        <dbReference type="Google" id="ProtNLM"/>
    </source>
</evidence>
<keyword evidence="2" id="KW-1185">Reference proteome</keyword>
<dbReference type="OrthoDB" id="7177610at2"/>
<dbReference type="Proteomes" id="UP000199001">
    <property type="component" value="Unassembled WGS sequence"/>
</dbReference>
<reference evidence="2" key="1">
    <citation type="submission" date="2016-06" db="EMBL/GenBank/DDBJ databases">
        <authorList>
            <person name="Varghese N."/>
            <person name="Submissions Spin"/>
        </authorList>
    </citation>
    <scope>NUCLEOTIDE SEQUENCE [LARGE SCALE GENOMIC DNA]</scope>
    <source>
        <strain evidence="2">DSM 43903</strain>
    </source>
</reference>
<evidence type="ECO:0000313" key="2">
    <source>
        <dbReference type="Proteomes" id="UP000199001"/>
    </source>
</evidence>
<gene>
    <name evidence="1" type="ORF">GA0070606_0502</name>
</gene>
<dbReference type="InterPro" id="IPR036866">
    <property type="entry name" value="RibonucZ/Hydroxyglut_hydro"/>
</dbReference>
<name>A0A1C6TSY5_9ACTN</name>
<dbReference type="PANTHER" id="PTHR30619:SF1">
    <property type="entry name" value="RECOMBINATION PROTEIN 2"/>
    <property type="match status" value="1"/>
</dbReference>
<organism evidence="1 2">
    <name type="scientific">Micromonospora citrea</name>
    <dbReference type="NCBI Taxonomy" id="47855"/>
    <lineage>
        <taxon>Bacteria</taxon>
        <taxon>Bacillati</taxon>
        <taxon>Actinomycetota</taxon>
        <taxon>Actinomycetes</taxon>
        <taxon>Micromonosporales</taxon>
        <taxon>Micromonosporaceae</taxon>
        <taxon>Micromonospora</taxon>
    </lineage>
</organism>
<protein>
    <recommendedName>
        <fullName evidence="3">Metallo-beta-lactamase domain-containing protein</fullName>
    </recommendedName>
</protein>
<dbReference type="EMBL" id="FMHZ01000002">
    <property type="protein sequence ID" value="SCL44890.1"/>
    <property type="molecule type" value="Genomic_DNA"/>
</dbReference>
<proteinExistence type="predicted"/>
<accession>A0A1C6TSY5</accession>
<dbReference type="RefSeq" id="WP_091094863.1">
    <property type="nucleotide sequence ID" value="NZ_FMHZ01000002.1"/>
</dbReference>
<sequence>MPADHVDVIALHCDQGMATMVKICDAADRVLHLILIDFGSTCTSRCAPEDVVLGVLKTMAHPKIDVLIVSHQDKDHWSKLPALYQKVHDAGLTWQIDYTYYGGKDWGTSATKAQLTWPNAIPLQDDYSSYSTVGVKQPLFSLAGVTFYVLSANISDAGTNVKNGTSAVIVIEYGNPLRTAILTGDATIDTLVWINNKLEPWQKSPYGSPITNCWMLEVPHHGALATLTTNADWSAKTTTFVNYVTPLNIVASAGAHSQYSHPHKIVLDHFSTHVRGNAPLHYHVYFDDASTRWVEEQCQKGVFTTVLRLDGTFLDQRFTIYHDGRVTFHIGTAPGAVPGTGRESFGALPLCSRGRVENG</sequence>